<proteinExistence type="inferred from homology"/>
<dbReference type="GO" id="GO:0005471">
    <property type="term" value="F:ATP:ADP antiporter activity"/>
    <property type="evidence" value="ECO:0007669"/>
    <property type="project" value="InterPro"/>
</dbReference>
<feature type="transmembrane region" description="Helical" evidence="9">
    <location>
        <begin position="28"/>
        <end position="45"/>
    </location>
</feature>
<feature type="transmembrane region" description="Helical" evidence="9">
    <location>
        <begin position="459"/>
        <end position="485"/>
    </location>
</feature>
<keyword evidence="6 9" id="KW-0067">ATP-binding</keyword>
<evidence type="ECO:0000256" key="4">
    <source>
        <dbReference type="ARBA" id="ARBA00022692"/>
    </source>
</evidence>
<name>F8LF86_9BACT</name>
<comment type="subcellular location">
    <subcellularLocation>
        <location evidence="1 9">Membrane</location>
        <topology evidence="1 9">Multi-pass membrane protein</topology>
    </subcellularLocation>
</comment>
<accession>F8LF86</accession>
<dbReference type="SUPFAM" id="SSF103473">
    <property type="entry name" value="MFS general substrate transporter"/>
    <property type="match status" value="1"/>
</dbReference>
<keyword evidence="5 9" id="KW-0547">Nucleotide-binding</keyword>
<feature type="transmembrane region" description="Helical" evidence="9">
    <location>
        <begin position="183"/>
        <end position="205"/>
    </location>
</feature>
<keyword evidence="4 9" id="KW-0812">Transmembrane</keyword>
<comment type="similarity">
    <text evidence="2 9">Belongs to the ADP/ATP translocase tlc family.</text>
</comment>
<feature type="transmembrane region" description="Helical" evidence="9">
    <location>
        <begin position="94"/>
        <end position="113"/>
    </location>
</feature>
<evidence type="ECO:0000256" key="5">
    <source>
        <dbReference type="ARBA" id="ARBA00022741"/>
    </source>
</evidence>
<feature type="transmembrane region" description="Helical" evidence="9">
    <location>
        <begin position="326"/>
        <end position="345"/>
    </location>
</feature>
<evidence type="ECO:0000256" key="7">
    <source>
        <dbReference type="ARBA" id="ARBA00022989"/>
    </source>
</evidence>
<feature type="transmembrane region" description="Helical" evidence="9">
    <location>
        <begin position="287"/>
        <end position="306"/>
    </location>
</feature>
<gene>
    <name evidence="10" type="primary">tlcA-A</name>
    <name evidence="10" type="ORF">WCH_CA12890</name>
</gene>
<dbReference type="AlphaFoldDB" id="F8LF86"/>
<keyword evidence="3 9" id="KW-0813">Transport</keyword>
<feature type="transmembrane region" description="Helical" evidence="9">
    <location>
        <begin position="384"/>
        <end position="404"/>
    </location>
</feature>
<evidence type="ECO:0000256" key="1">
    <source>
        <dbReference type="ARBA" id="ARBA00004141"/>
    </source>
</evidence>
<feature type="transmembrane region" description="Helical" evidence="9">
    <location>
        <begin position="150"/>
        <end position="171"/>
    </location>
</feature>
<dbReference type="PANTHER" id="PTHR31187:SF1">
    <property type="entry name" value="ADP,ATP CARRIER PROTEIN 1"/>
    <property type="match status" value="1"/>
</dbReference>
<evidence type="ECO:0000313" key="10">
    <source>
        <dbReference type="EMBL" id="CCB92154.1"/>
    </source>
</evidence>
<organism evidence="10">
    <name type="scientific">Waddlia chondrophila 2032/99</name>
    <dbReference type="NCBI Taxonomy" id="765953"/>
    <lineage>
        <taxon>Bacteria</taxon>
        <taxon>Pseudomonadati</taxon>
        <taxon>Chlamydiota</taxon>
        <taxon>Chlamydiia</taxon>
        <taxon>Parachlamydiales</taxon>
        <taxon>Waddliaceae</taxon>
        <taxon>Waddlia</taxon>
    </lineage>
</organism>
<reference evidence="10" key="1">
    <citation type="submission" date="2011-05" db="EMBL/GenBank/DDBJ databases">
        <title>Unity in variety -- the pan-genome of the Chlamydiae.</title>
        <authorList>
            <person name="Collingro A."/>
            <person name="Tischler P."/>
            <person name="Weinmaier T."/>
            <person name="Penz T."/>
            <person name="Heinz E."/>
            <person name="Brunham R.C."/>
            <person name="Read T.D."/>
            <person name="Bavoil P.M."/>
            <person name="Sachse K."/>
            <person name="Kahane S."/>
            <person name="Friedman M.G."/>
            <person name="Rattei T."/>
            <person name="Myers G.S.A."/>
            <person name="Horn M."/>
        </authorList>
    </citation>
    <scope>NUCLEOTIDE SEQUENCE</scope>
    <source>
        <strain evidence="10">2032/99</strain>
    </source>
</reference>
<sequence>MESKTLTQEFGAVRSFLWPIRSHETRKIFPMLCMMFLICFNASILRCIKDSVVVTASNAEVLPFIKVWAVLPMAVVLTLLFAKLNNRYSQERVFYLMISGFLAFYALFAFVIYPNSDFFHPHATADAIQAALPRGFAGLVSMFRYWTFSLFYVLAELWNSIVLTVLFWGFANEVTKVHEAKRFYAVLAIGSNIAAAFAGQAANSLSVGGVYNESLPFGSNAFEQTLMISIFVIICTGIITMLIFRWMNKRVLDDPQFDDLHFTRFELKKKKKMSVRESFSFLSNSRYLVCIAMMVVGYNLVINMVEVVWKNQLREVYSSPSDYYRFMNNLTTAFGMVSTVTALFLPRIIGKFGWTSTALITPAIMLVTSLGFFGFLLFGDNLGGAWLAALGMSPAMLVVMFGALQNCLSKAAKYSVFDATKEMSFIPLDHEVKLKGKAAIDGVGSRFGKSGGSLVHQGMLMVFGSLSTSAPYVAAILMAMIAFWIGAVRSLGRQFQELTHQGEPEKASDLVKEEPVVA</sequence>
<evidence type="ECO:0000256" key="3">
    <source>
        <dbReference type="ARBA" id="ARBA00022448"/>
    </source>
</evidence>
<evidence type="ECO:0000256" key="9">
    <source>
        <dbReference type="RuleBase" id="RU363121"/>
    </source>
</evidence>
<dbReference type="InterPro" id="IPR004667">
    <property type="entry name" value="ADP_ATP_car_bac_type"/>
</dbReference>
<dbReference type="Pfam" id="PF03219">
    <property type="entry name" value="TLC"/>
    <property type="match status" value="1"/>
</dbReference>
<dbReference type="GO" id="GO:0005524">
    <property type="term" value="F:ATP binding"/>
    <property type="evidence" value="ECO:0007669"/>
    <property type="project" value="UniProtKB-KW"/>
</dbReference>
<protein>
    <recommendedName>
        <fullName evidence="9">ADP,ATP carrier protein</fullName>
    </recommendedName>
</protein>
<evidence type="ECO:0000256" key="2">
    <source>
        <dbReference type="ARBA" id="ARBA00007127"/>
    </source>
</evidence>
<feature type="transmembrane region" description="Helical" evidence="9">
    <location>
        <begin position="225"/>
        <end position="244"/>
    </location>
</feature>
<evidence type="ECO:0000256" key="8">
    <source>
        <dbReference type="ARBA" id="ARBA00023136"/>
    </source>
</evidence>
<feature type="transmembrane region" description="Helical" evidence="9">
    <location>
        <begin position="65"/>
        <end position="82"/>
    </location>
</feature>
<dbReference type="InterPro" id="IPR036259">
    <property type="entry name" value="MFS_trans_sf"/>
</dbReference>
<feature type="transmembrane region" description="Helical" evidence="9">
    <location>
        <begin position="357"/>
        <end position="378"/>
    </location>
</feature>
<dbReference type="GO" id="GO:0016020">
    <property type="term" value="C:membrane"/>
    <property type="evidence" value="ECO:0007669"/>
    <property type="project" value="UniProtKB-SubCell"/>
</dbReference>
<evidence type="ECO:0000256" key="6">
    <source>
        <dbReference type="ARBA" id="ARBA00022840"/>
    </source>
</evidence>
<dbReference type="PANTHER" id="PTHR31187">
    <property type="match status" value="1"/>
</dbReference>
<dbReference type="NCBIfam" id="TIGR00769">
    <property type="entry name" value="AAA"/>
    <property type="match status" value="1"/>
</dbReference>
<dbReference type="EMBL" id="FR872662">
    <property type="protein sequence ID" value="CCB92154.1"/>
    <property type="molecule type" value="Genomic_DNA"/>
</dbReference>
<keyword evidence="7 9" id="KW-1133">Transmembrane helix</keyword>
<keyword evidence="8 9" id="KW-0472">Membrane</keyword>